<gene>
    <name evidence="5" type="ORF">FDO65_21405</name>
</gene>
<keyword evidence="6" id="KW-1185">Reference proteome</keyword>
<keyword evidence="2" id="KW-0804">Transcription</keyword>
<dbReference type="InterPro" id="IPR001034">
    <property type="entry name" value="DeoR_HTH"/>
</dbReference>
<dbReference type="PANTHER" id="PTHR34580">
    <property type="match status" value="1"/>
</dbReference>
<dbReference type="PIRSF" id="PIRSF016838">
    <property type="entry name" value="PafC"/>
    <property type="match status" value="1"/>
</dbReference>
<dbReference type="InterPro" id="IPR026881">
    <property type="entry name" value="WYL_dom"/>
</dbReference>
<accession>A0A4U6Q6X2</accession>
<dbReference type="AlphaFoldDB" id="A0A4U6Q6X2"/>
<feature type="region of interest" description="Disordered" evidence="3">
    <location>
        <begin position="320"/>
        <end position="353"/>
    </location>
</feature>
<evidence type="ECO:0000256" key="1">
    <source>
        <dbReference type="ARBA" id="ARBA00023015"/>
    </source>
</evidence>
<dbReference type="InterPro" id="IPR057727">
    <property type="entry name" value="WCX_dom"/>
</dbReference>
<dbReference type="InterPro" id="IPR036390">
    <property type="entry name" value="WH_DNA-bd_sf"/>
</dbReference>
<evidence type="ECO:0000256" key="2">
    <source>
        <dbReference type="ARBA" id="ARBA00023163"/>
    </source>
</evidence>
<dbReference type="EMBL" id="SZZH01000008">
    <property type="protein sequence ID" value="TKV56139.1"/>
    <property type="molecule type" value="Genomic_DNA"/>
</dbReference>
<dbReference type="Pfam" id="PF13280">
    <property type="entry name" value="WYL"/>
    <property type="match status" value="1"/>
</dbReference>
<dbReference type="InterPro" id="IPR036388">
    <property type="entry name" value="WH-like_DNA-bd_sf"/>
</dbReference>
<dbReference type="PROSITE" id="PS51000">
    <property type="entry name" value="HTH_DEOR_2"/>
    <property type="match status" value="1"/>
</dbReference>
<dbReference type="InterPro" id="IPR028349">
    <property type="entry name" value="PafC-like"/>
</dbReference>
<dbReference type="PROSITE" id="PS52050">
    <property type="entry name" value="WYL"/>
    <property type="match status" value="1"/>
</dbReference>
<name>A0A4U6Q6X2_9ACTN</name>
<evidence type="ECO:0000313" key="5">
    <source>
        <dbReference type="EMBL" id="TKV56139.1"/>
    </source>
</evidence>
<organism evidence="5 6">
    <name type="scientific">Nakamurella flava</name>
    <dbReference type="NCBI Taxonomy" id="2576308"/>
    <lineage>
        <taxon>Bacteria</taxon>
        <taxon>Bacillati</taxon>
        <taxon>Actinomycetota</taxon>
        <taxon>Actinomycetes</taxon>
        <taxon>Nakamurellales</taxon>
        <taxon>Nakamurellaceae</taxon>
        <taxon>Nakamurella</taxon>
    </lineage>
</organism>
<protein>
    <submittedName>
        <fullName evidence="5">YafY family transcriptional regulator</fullName>
    </submittedName>
</protein>
<sequence length="353" mass="38570">MRADRLLTIMLLLRTHARLTAAELAGRLEVSERTVLRDVEALSSAGVPVYAERGRHGGFALLPGFRADVTGLADTEAQVLFAYLGLDTFGDLGLSREVRSALHKLAASAPDRLAAPAGRLRDVVHVDRRRWFAEPDDITHLPALRRAATERRRVRLAYRSPRDDEPVTRMVDPLGLVENGNRWYLVGYHRGEPRTWRLARVRRLQVLDEPARLPPDARLVAVWDELRHRFESSPGPAATVHLRVRASAEATVRTALQPLLAAGELRVRHREGPADDTGTVELSGDFRLARAVIGVCLGLADDVEITGPADLRARAAMTAATAARRYQGPGAEPPASPSPGRSGPDSADRPTVG</sequence>
<dbReference type="InterPro" id="IPR013196">
    <property type="entry name" value="HTH_11"/>
</dbReference>
<dbReference type="OrthoDB" id="3171994at2"/>
<reference evidence="5 6" key="1">
    <citation type="submission" date="2019-05" db="EMBL/GenBank/DDBJ databases">
        <title>Nakamurella sp. N5BH11, whole genome shotgun sequence.</title>
        <authorList>
            <person name="Tuo L."/>
        </authorList>
    </citation>
    <scope>NUCLEOTIDE SEQUENCE [LARGE SCALE GENOMIC DNA]</scope>
    <source>
        <strain evidence="5 6">N5BH11</strain>
    </source>
</reference>
<keyword evidence="1" id="KW-0805">Transcription regulation</keyword>
<dbReference type="GO" id="GO:0003700">
    <property type="term" value="F:DNA-binding transcription factor activity"/>
    <property type="evidence" value="ECO:0007669"/>
    <property type="project" value="InterPro"/>
</dbReference>
<comment type="caution">
    <text evidence="5">The sequence shown here is derived from an EMBL/GenBank/DDBJ whole genome shotgun (WGS) entry which is preliminary data.</text>
</comment>
<dbReference type="Proteomes" id="UP000306985">
    <property type="component" value="Unassembled WGS sequence"/>
</dbReference>
<proteinExistence type="predicted"/>
<feature type="compositionally biased region" description="Low complexity" evidence="3">
    <location>
        <begin position="320"/>
        <end position="330"/>
    </location>
</feature>
<evidence type="ECO:0000313" key="6">
    <source>
        <dbReference type="Proteomes" id="UP000306985"/>
    </source>
</evidence>
<dbReference type="InterPro" id="IPR051534">
    <property type="entry name" value="CBASS_pafABC_assoc_protein"/>
</dbReference>
<evidence type="ECO:0000256" key="3">
    <source>
        <dbReference type="SAM" id="MobiDB-lite"/>
    </source>
</evidence>
<dbReference type="Pfam" id="PF08279">
    <property type="entry name" value="HTH_11"/>
    <property type="match status" value="1"/>
</dbReference>
<dbReference type="Pfam" id="PF25583">
    <property type="entry name" value="WCX"/>
    <property type="match status" value="1"/>
</dbReference>
<dbReference type="PANTHER" id="PTHR34580:SF1">
    <property type="entry name" value="PROTEIN PAFC"/>
    <property type="match status" value="1"/>
</dbReference>
<dbReference type="SUPFAM" id="SSF46785">
    <property type="entry name" value="Winged helix' DNA-binding domain"/>
    <property type="match status" value="1"/>
</dbReference>
<evidence type="ECO:0000259" key="4">
    <source>
        <dbReference type="PROSITE" id="PS51000"/>
    </source>
</evidence>
<dbReference type="Gene3D" id="1.10.10.10">
    <property type="entry name" value="Winged helix-like DNA-binding domain superfamily/Winged helix DNA-binding domain"/>
    <property type="match status" value="1"/>
</dbReference>
<dbReference type="RefSeq" id="WP_137451795.1">
    <property type="nucleotide sequence ID" value="NZ_SZZH01000008.1"/>
</dbReference>
<feature type="domain" description="HTH deoR-type" evidence="4">
    <location>
        <begin position="2"/>
        <end position="61"/>
    </location>
</feature>